<evidence type="ECO:0000313" key="5">
    <source>
        <dbReference type="Proteomes" id="UP001500552"/>
    </source>
</evidence>
<reference evidence="5" key="1">
    <citation type="journal article" date="2019" name="Int. J. Syst. Evol. Microbiol.">
        <title>The Global Catalogue of Microorganisms (GCM) 10K type strain sequencing project: providing services to taxonomists for standard genome sequencing and annotation.</title>
        <authorList>
            <consortium name="The Broad Institute Genomics Platform"/>
            <consortium name="The Broad Institute Genome Sequencing Center for Infectious Disease"/>
            <person name="Wu L."/>
            <person name="Ma J."/>
        </authorList>
    </citation>
    <scope>NUCLEOTIDE SEQUENCE [LARGE SCALE GENOMIC DNA]</scope>
    <source>
        <strain evidence="5">JCM 17926</strain>
    </source>
</reference>
<dbReference type="Proteomes" id="UP001500552">
    <property type="component" value="Unassembled WGS sequence"/>
</dbReference>
<evidence type="ECO:0000313" key="4">
    <source>
        <dbReference type="EMBL" id="GAA4427814.1"/>
    </source>
</evidence>
<dbReference type="Pfam" id="PF01156">
    <property type="entry name" value="IU_nuc_hydro"/>
    <property type="match status" value="1"/>
</dbReference>
<dbReference type="InterPro" id="IPR036452">
    <property type="entry name" value="Ribo_hydro-like"/>
</dbReference>
<dbReference type="EMBL" id="BAABHC010000004">
    <property type="protein sequence ID" value="GAA4427814.1"/>
    <property type="molecule type" value="Genomic_DNA"/>
</dbReference>
<keyword evidence="5" id="KW-1185">Reference proteome</keyword>
<dbReference type="InterPro" id="IPR023186">
    <property type="entry name" value="IUNH"/>
</dbReference>
<feature type="domain" description="Inosine/uridine-preferring nucleoside hydrolase" evidence="3">
    <location>
        <begin position="10"/>
        <end position="294"/>
    </location>
</feature>
<keyword evidence="1" id="KW-0378">Hydrolase</keyword>
<name>A0ABP8LGD3_9BACT</name>
<dbReference type="PANTHER" id="PTHR12304:SF4">
    <property type="entry name" value="URIDINE NUCLEOSIDASE"/>
    <property type="match status" value="1"/>
</dbReference>
<evidence type="ECO:0000256" key="2">
    <source>
        <dbReference type="ARBA" id="ARBA00023295"/>
    </source>
</evidence>
<evidence type="ECO:0000259" key="3">
    <source>
        <dbReference type="Pfam" id="PF01156"/>
    </source>
</evidence>
<keyword evidence="2" id="KW-0326">Glycosidase</keyword>
<proteinExistence type="predicted"/>
<gene>
    <name evidence="4" type="ORF">GCM10023188_11350</name>
</gene>
<dbReference type="InterPro" id="IPR001910">
    <property type="entry name" value="Inosine/uridine_hydrolase_dom"/>
</dbReference>
<dbReference type="Gene3D" id="3.90.245.10">
    <property type="entry name" value="Ribonucleoside hydrolase-like"/>
    <property type="match status" value="1"/>
</dbReference>
<accession>A0ABP8LGD3</accession>
<evidence type="ECO:0000256" key="1">
    <source>
        <dbReference type="ARBA" id="ARBA00022801"/>
    </source>
</evidence>
<protein>
    <recommendedName>
        <fullName evidence="3">Inosine/uridine-preferring nucleoside hydrolase domain-containing protein</fullName>
    </recommendedName>
</protein>
<dbReference type="PANTHER" id="PTHR12304">
    <property type="entry name" value="INOSINE-URIDINE PREFERRING NUCLEOSIDE HYDROLASE"/>
    <property type="match status" value="1"/>
</dbReference>
<dbReference type="SUPFAM" id="SSF53590">
    <property type="entry name" value="Nucleoside hydrolase"/>
    <property type="match status" value="1"/>
</dbReference>
<organism evidence="4 5">
    <name type="scientific">Pontibacter saemangeumensis</name>
    <dbReference type="NCBI Taxonomy" id="1084525"/>
    <lineage>
        <taxon>Bacteria</taxon>
        <taxon>Pseudomonadati</taxon>
        <taxon>Bacteroidota</taxon>
        <taxon>Cytophagia</taxon>
        <taxon>Cytophagales</taxon>
        <taxon>Hymenobacteraceae</taxon>
        <taxon>Pontibacter</taxon>
    </lineage>
</organism>
<comment type="caution">
    <text evidence="4">The sequence shown here is derived from an EMBL/GenBank/DDBJ whole genome shotgun (WGS) entry which is preliminary data.</text>
</comment>
<sequence>MKQEEDKIPVIFDTDANNELDDQHALAYLLFSGDSFRVEGITVNATYNGGDIEEQYAEAQRVLQLAGLEGTVPLLKGANADFAEIKEQIGLDSFDGAEAVDFIIQTAKQTTPEKLVLLAVGKLTNVALALEKDSTIAPHVRVVWLGSNYPEPGEYNQDNDTLAMNYILNSGVAFEMVTVRYGKPSGTDAVRVTQEEVNQHMPGKGPKVATPVTGRHGVAFDNFGDYSVNLFEHIQYHGNPPARALFDMAAVAIVKDPSWAQSKRIPAPILRDNKWVERPENKRTITIWENFDKEKIMDDFYQTMEHYQLAGNQSPL</sequence>